<gene>
    <name evidence="1" type="ORF">TRAPUB_12613</name>
</gene>
<dbReference type="Proteomes" id="UP000184267">
    <property type="component" value="Unassembled WGS sequence"/>
</dbReference>
<name>A0A1M2VTH5_TRAPU</name>
<sequence>MQISRFFYTHGFEALLSHSISIPTQKVLLCFLACLKKDAGQRFKYVRSVRFGFFDLTEPAGLELANALRRMSNLETLSISYSEDMILSHPDLVDAFAALSSVRKLDLGCVGETAIKMLQSLRSELISVDVNFLGVAPDGEGFFESVAVEDVPLYHPTIILEHSRSSLQKLSSYG</sequence>
<dbReference type="EMBL" id="MNAD01000722">
    <property type="protein sequence ID" value="OJT10868.1"/>
    <property type="molecule type" value="Genomic_DNA"/>
</dbReference>
<keyword evidence="2" id="KW-1185">Reference proteome</keyword>
<dbReference type="AlphaFoldDB" id="A0A1M2VTH5"/>
<evidence type="ECO:0000313" key="2">
    <source>
        <dbReference type="Proteomes" id="UP000184267"/>
    </source>
</evidence>
<organism evidence="1 2">
    <name type="scientific">Trametes pubescens</name>
    <name type="common">White-rot fungus</name>
    <dbReference type="NCBI Taxonomy" id="154538"/>
    <lineage>
        <taxon>Eukaryota</taxon>
        <taxon>Fungi</taxon>
        <taxon>Dikarya</taxon>
        <taxon>Basidiomycota</taxon>
        <taxon>Agaricomycotina</taxon>
        <taxon>Agaricomycetes</taxon>
        <taxon>Polyporales</taxon>
        <taxon>Polyporaceae</taxon>
        <taxon>Trametes</taxon>
    </lineage>
</organism>
<dbReference type="SUPFAM" id="SSF52047">
    <property type="entry name" value="RNI-like"/>
    <property type="match status" value="1"/>
</dbReference>
<dbReference type="OrthoDB" id="2751905at2759"/>
<protein>
    <submittedName>
        <fullName evidence="1">Uncharacterized protein</fullName>
    </submittedName>
</protein>
<accession>A0A1M2VTH5</accession>
<comment type="caution">
    <text evidence="1">The sequence shown here is derived from an EMBL/GenBank/DDBJ whole genome shotgun (WGS) entry which is preliminary data.</text>
</comment>
<reference evidence="1 2" key="1">
    <citation type="submission" date="2016-10" db="EMBL/GenBank/DDBJ databases">
        <title>Genome sequence of the basidiomycete white-rot fungus Trametes pubescens.</title>
        <authorList>
            <person name="Makela M.R."/>
            <person name="Granchi Z."/>
            <person name="Peng M."/>
            <person name="De Vries R.P."/>
            <person name="Grigoriev I."/>
            <person name="Riley R."/>
            <person name="Hilden K."/>
        </authorList>
    </citation>
    <scope>NUCLEOTIDE SEQUENCE [LARGE SCALE GENOMIC DNA]</scope>
    <source>
        <strain evidence="1 2">FBCC735</strain>
    </source>
</reference>
<dbReference type="OMA" id="CHRYSSW"/>
<evidence type="ECO:0000313" key="1">
    <source>
        <dbReference type="EMBL" id="OJT10868.1"/>
    </source>
</evidence>
<proteinExistence type="predicted"/>